<evidence type="ECO:0000313" key="6">
    <source>
        <dbReference type="EMBL" id="CAB5006473.1"/>
    </source>
</evidence>
<evidence type="ECO:0000313" key="4">
    <source>
        <dbReference type="EMBL" id="CAB4850103.1"/>
    </source>
</evidence>
<dbReference type="EMBL" id="CAFBMT010000006">
    <property type="protein sequence ID" value="CAB4929488.1"/>
    <property type="molecule type" value="Genomic_DNA"/>
</dbReference>
<gene>
    <name evidence="3" type="ORF">UFOPK2656_01232</name>
    <name evidence="4" type="ORF">UFOPK3267_01082</name>
    <name evidence="5" type="ORF">UFOPK3651_01383</name>
    <name evidence="6" type="ORF">UFOPK3931_02559</name>
    <name evidence="2" type="ORF">UFOPK4189_01306</name>
</gene>
<organism evidence="4">
    <name type="scientific">freshwater metagenome</name>
    <dbReference type="NCBI Taxonomy" id="449393"/>
    <lineage>
        <taxon>unclassified sequences</taxon>
        <taxon>metagenomes</taxon>
        <taxon>ecological metagenomes</taxon>
    </lineage>
</organism>
<proteinExistence type="predicted"/>
<reference evidence="4" key="1">
    <citation type="submission" date="2020-05" db="EMBL/GenBank/DDBJ databases">
        <authorList>
            <person name="Chiriac C."/>
            <person name="Salcher M."/>
            <person name="Ghai R."/>
            <person name="Kavagutti S V."/>
        </authorList>
    </citation>
    <scope>NUCLEOTIDE SEQUENCE</scope>
</reference>
<dbReference type="InterPro" id="IPR053199">
    <property type="entry name" value="cDPG_synthetase-like"/>
</dbReference>
<sequence length="442" mass="47812">MRRIVIMGAGGRDFHNFNVVYRGDEHTRVVAFTAAQIPGIDDRCYPAGLAGGMYPDGIPIRPEAELPKLIAEQEVDEVVFAYSDLSYDQVMRKAAIVQAAGASFTMLGPVATMLWSSCPVVAVVAARTGCGKSQTSRRVATLLRDSGLRVAMVRHPMPYGDLMAMRVQRFATQADIDASNPTIEEREEYEEPVRMGLIMYAGVDYEAILRLAEQEADVIVWDGGNNDFSFFRPDLTITVVDPLRPGHELQYQPGEVNVRLADVIVVNKVDSATSEAVAQVIENVRSVNATATIVRAQSPVVLAGEGSLVGQKVLVVEDGPTITHGGMPFGAGTVAAHHAGASEFVDPRPVAVGTIADTYRKYPHIGPVLPAMGYGDAQLADLTATIRASRCDVVVNGSPFALSRLLHIDVPIRDATYSLQEVDSPGLSEILSPWIDRWRRAS</sequence>
<dbReference type="PANTHER" id="PTHR42869">
    <property type="entry name" value="SLL0572 PROTEIN"/>
    <property type="match status" value="1"/>
</dbReference>
<dbReference type="InterPro" id="IPR003495">
    <property type="entry name" value="CobW/HypB/UreG_nucleotide-bd"/>
</dbReference>
<dbReference type="PANTHER" id="PTHR42869:SF1">
    <property type="entry name" value="SLL0572 PROTEIN"/>
    <property type="match status" value="1"/>
</dbReference>
<dbReference type="EMBL" id="CAEZYF010000006">
    <property type="protein sequence ID" value="CAB4719684.1"/>
    <property type="molecule type" value="Genomic_DNA"/>
</dbReference>
<dbReference type="EMBL" id="CAFBIY010000047">
    <property type="protein sequence ID" value="CAB4850103.1"/>
    <property type="molecule type" value="Genomic_DNA"/>
</dbReference>
<evidence type="ECO:0000313" key="5">
    <source>
        <dbReference type="EMBL" id="CAB4929488.1"/>
    </source>
</evidence>
<dbReference type="Gene3D" id="3.40.50.720">
    <property type="entry name" value="NAD(P)-binding Rossmann-like Domain"/>
    <property type="match status" value="1"/>
</dbReference>
<dbReference type="Pfam" id="PF02492">
    <property type="entry name" value="cobW"/>
    <property type="match status" value="1"/>
</dbReference>
<protein>
    <submittedName>
        <fullName evidence="4">Unannotated protein</fullName>
    </submittedName>
</protein>
<feature type="domain" description="CobW/HypB/UreG nucleotide-binding" evidence="1">
    <location>
        <begin position="230"/>
        <end position="294"/>
    </location>
</feature>
<accession>A0A6J7C2I0</accession>
<dbReference type="AlphaFoldDB" id="A0A6J7C2I0"/>
<dbReference type="SUPFAM" id="SSF52540">
    <property type="entry name" value="P-loop containing nucleoside triphosphate hydrolases"/>
    <property type="match status" value="1"/>
</dbReference>
<dbReference type="EMBL" id="CAESGF010000006">
    <property type="protein sequence ID" value="CAB4363525.1"/>
    <property type="molecule type" value="Genomic_DNA"/>
</dbReference>
<dbReference type="EMBL" id="CAFBOL010000091">
    <property type="protein sequence ID" value="CAB5006473.1"/>
    <property type="molecule type" value="Genomic_DNA"/>
</dbReference>
<evidence type="ECO:0000259" key="1">
    <source>
        <dbReference type="Pfam" id="PF02492"/>
    </source>
</evidence>
<dbReference type="Gene3D" id="3.40.50.300">
    <property type="entry name" value="P-loop containing nucleotide triphosphate hydrolases"/>
    <property type="match status" value="1"/>
</dbReference>
<evidence type="ECO:0000313" key="2">
    <source>
        <dbReference type="EMBL" id="CAB4363525.1"/>
    </source>
</evidence>
<name>A0A6J7C2I0_9ZZZZ</name>
<dbReference type="InterPro" id="IPR027417">
    <property type="entry name" value="P-loop_NTPase"/>
</dbReference>
<evidence type="ECO:0000313" key="3">
    <source>
        <dbReference type="EMBL" id="CAB4719684.1"/>
    </source>
</evidence>